<sequence>MERQSYCLAIRRIQGTCDYDVLARLIESIHEEKALLAAMTNFRIGQGQFAPFCFLPVTEALDVKENAHDIYSLLTYRRVNESIYGIDDTAIASLSGTDSPQKKKNSTELNALDRYINDGYGFLEDLNRYPTIKEIFI</sequence>
<dbReference type="EMBL" id="JAOYFB010000039">
    <property type="protein sequence ID" value="KAK4030837.1"/>
    <property type="molecule type" value="Genomic_DNA"/>
</dbReference>
<evidence type="ECO:0000313" key="1">
    <source>
        <dbReference type="EMBL" id="KAK4030837.1"/>
    </source>
</evidence>
<comment type="caution">
    <text evidence="1">The sequence shown here is derived from an EMBL/GenBank/DDBJ whole genome shotgun (WGS) entry which is preliminary data.</text>
</comment>
<protein>
    <submittedName>
        <fullName evidence="1">Uncharacterized protein</fullName>
    </submittedName>
</protein>
<evidence type="ECO:0000313" key="2">
    <source>
        <dbReference type="Proteomes" id="UP001234178"/>
    </source>
</evidence>
<reference evidence="1 2" key="1">
    <citation type="journal article" date="2023" name="Nucleic Acids Res.">
        <title>The hologenome of Daphnia magna reveals possible DNA methylation and microbiome-mediated evolution of the host genome.</title>
        <authorList>
            <person name="Chaturvedi A."/>
            <person name="Li X."/>
            <person name="Dhandapani V."/>
            <person name="Marshall H."/>
            <person name="Kissane S."/>
            <person name="Cuenca-Cambronero M."/>
            <person name="Asole G."/>
            <person name="Calvet F."/>
            <person name="Ruiz-Romero M."/>
            <person name="Marangio P."/>
            <person name="Guigo R."/>
            <person name="Rago D."/>
            <person name="Mirbahai L."/>
            <person name="Eastwood N."/>
            <person name="Colbourne J.K."/>
            <person name="Zhou J."/>
            <person name="Mallon E."/>
            <person name="Orsini L."/>
        </authorList>
    </citation>
    <scope>NUCLEOTIDE SEQUENCE [LARGE SCALE GENOMIC DNA]</scope>
    <source>
        <strain evidence="1">LRV0_1</strain>
    </source>
</reference>
<keyword evidence="2" id="KW-1185">Reference proteome</keyword>
<organism evidence="1 2">
    <name type="scientific">Daphnia magna</name>
    <dbReference type="NCBI Taxonomy" id="35525"/>
    <lineage>
        <taxon>Eukaryota</taxon>
        <taxon>Metazoa</taxon>
        <taxon>Ecdysozoa</taxon>
        <taxon>Arthropoda</taxon>
        <taxon>Crustacea</taxon>
        <taxon>Branchiopoda</taxon>
        <taxon>Diplostraca</taxon>
        <taxon>Cladocera</taxon>
        <taxon>Anomopoda</taxon>
        <taxon>Daphniidae</taxon>
        <taxon>Daphnia</taxon>
    </lineage>
</organism>
<proteinExistence type="predicted"/>
<gene>
    <name evidence="1" type="ORF">OUZ56_024223</name>
</gene>
<dbReference type="Proteomes" id="UP001234178">
    <property type="component" value="Unassembled WGS sequence"/>
</dbReference>
<accession>A0ABR0B0D0</accession>
<name>A0ABR0B0D0_9CRUS</name>